<organism evidence="2">
    <name type="scientific">marine metagenome</name>
    <dbReference type="NCBI Taxonomy" id="408172"/>
    <lineage>
        <taxon>unclassified sequences</taxon>
        <taxon>metagenomes</taxon>
        <taxon>ecological metagenomes</taxon>
    </lineage>
</organism>
<dbReference type="EMBL" id="UINC01009607">
    <property type="protein sequence ID" value="SVA43054.1"/>
    <property type="molecule type" value="Genomic_DNA"/>
</dbReference>
<reference evidence="2" key="1">
    <citation type="submission" date="2018-05" db="EMBL/GenBank/DDBJ databases">
        <authorList>
            <person name="Lanie J.A."/>
            <person name="Ng W.-L."/>
            <person name="Kazmierczak K.M."/>
            <person name="Andrzejewski T.M."/>
            <person name="Davidsen T.M."/>
            <person name="Wayne K.J."/>
            <person name="Tettelin H."/>
            <person name="Glass J.I."/>
            <person name="Rusch D."/>
            <person name="Podicherti R."/>
            <person name="Tsui H.-C.T."/>
            <person name="Winkler M.E."/>
        </authorList>
    </citation>
    <scope>NUCLEOTIDE SEQUENCE</scope>
</reference>
<feature type="compositionally biased region" description="Polar residues" evidence="1">
    <location>
        <begin position="19"/>
        <end position="31"/>
    </location>
</feature>
<sequence>VFAGGTAVNRTGDVDSCTHTRTGGSSNVNIG</sequence>
<feature type="non-terminal residue" evidence="2">
    <location>
        <position position="1"/>
    </location>
</feature>
<name>A0A381VS29_9ZZZZ</name>
<accession>A0A381VS29</accession>
<feature type="region of interest" description="Disordered" evidence="1">
    <location>
        <begin position="1"/>
        <end position="31"/>
    </location>
</feature>
<evidence type="ECO:0000313" key="2">
    <source>
        <dbReference type="EMBL" id="SVA43054.1"/>
    </source>
</evidence>
<gene>
    <name evidence="2" type="ORF">METZ01_LOCUS95908</name>
</gene>
<evidence type="ECO:0000256" key="1">
    <source>
        <dbReference type="SAM" id="MobiDB-lite"/>
    </source>
</evidence>
<proteinExistence type="predicted"/>
<protein>
    <submittedName>
        <fullName evidence="2">Uncharacterized protein</fullName>
    </submittedName>
</protein>
<dbReference type="AlphaFoldDB" id="A0A381VS29"/>